<comment type="caution">
    <text evidence="2">The sequence shown here is derived from an EMBL/GenBank/DDBJ whole genome shotgun (WGS) entry which is preliminary data.</text>
</comment>
<protein>
    <submittedName>
        <fullName evidence="2">Sugar nucleotide-binding protein</fullName>
    </submittedName>
</protein>
<proteinExistence type="predicted"/>
<sequence length="365" mass="39398">MAASLAGQCLPCCPRRMCRRRGRELMTTVLITGASGVLGTAVRERLDGPGVIALAHRRAVEGVDSVTADLRRPHLGLAQAAWDDLADRVDVIVHCAANVDFTAGIDTVEELNVRGVVNITEFARRAEARVIHVSTAYVDREAQADITGGYATMHPSRYLASKRRGEKIVQRSGVRHVIVRPSVITGHSVTGQISEYQGFHSLTKSVLTQGIPMAIVDADARGDLVACDVVADAIAALIDHPDAEGIFWATAGSAALRAERVLELIVDTAVECGVDVSPIRRVDMDFFDRLLRPAFFADLDDRSKTKVANLLATVSSLFPVDEFPTSLGTLPDGPPAMTTADAEDLLRTSVRYVAQQQRRSPLAVR</sequence>
<dbReference type="InterPro" id="IPR026055">
    <property type="entry name" value="FAR"/>
</dbReference>
<dbReference type="PANTHER" id="PTHR11011:SF45">
    <property type="entry name" value="FATTY ACYL-COA REDUCTASE CG8306-RELATED"/>
    <property type="match status" value="1"/>
</dbReference>
<dbReference type="InterPro" id="IPR036291">
    <property type="entry name" value="NAD(P)-bd_dom_sf"/>
</dbReference>
<dbReference type="Proteomes" id="UP000475545">
    <property type="component" value="Unassembled WGS sequence"/>
</dbReference>
<reference evidence="2 3" key="1">
    <citation type="submission" date="2019-11" db="EMBL/GenBank/DDBJ databases">
        <title>Gordonia sp. nov., a novel actinobacterium isolated from mangrove soil in Hainan.</title>
        <authorList>
            <person name="Huang X."/>
            <person name="Xie Y."/>
            <person name="Chu X."/>
            <person name="Xiao K."/>
        </authorList>
    </citation>
    <scope>NUCLEOTIDE SEQUENCE [LARGE SCALE GENOMIC DNA]</scope>
    <source>
        <strain evidence="2 3">HNM0687</strain>
    </source>
</reference>
<feature type="domain" description="Thioester reductase (TE)" evidence="1">
    <location>
        <begin position="58"/>
        <end position="234"/>
    </location>
</feature>
<organism evidence="2 3">
    <name type="scientific">Gordonia mangrovi</name>
    <dbReference type="NCBI Taxonomy" id="2665643"/>
    <lineage>
        <taxon>Bacteria</taxon>
        <taxon>Bacillati</taxon>
        <taxon>Actinomycetota</taxon>
        <taxon>Actinomycetes</taxon>
        <taxon>Mycobacteriales</taxon>
        <taxon>Gordoniaceae</taxon>
        <taxon>Gordonia</taxon>
    </lineage>
</organism>
<evidence type="ECO:0000313" key="2">
    <source>
        <dbReference type="EMBL" id="MXP22778.1"/>
    </source>
</evidence>
<accession>A0A6L7GWA3</accession>
<dbReference type="EMBL" id="WMBR01000004">
    <property type="protein sequence ID" value="MXP22778.1"/>
    <property type="molecule type" value="Genomic_DNA"/>
</dbReference>
<keyword evidence="3" id="KW-1185">Reference proteome</keyword>
<dbReference type="SUPFAM" id="SSF51735">
    <property type="entry name" value="NAD(P)-binding Rossmann-fold domains"/>
    <property type="match status" value="1"/>
</dbReference>
<dbReference type="GO" id="GO:0035336">
    <property type="term" value="P:long-chain fatty-acyl-CoA metabolic process"/>
    <property type="evidence" value="ECO:0007669"/>
    <property type="project" value="TreeGrafter"/>
</dbReference>
<name>A0A6L7GWA3_9ACTN</name>
<dbReference type="PANTHER" id="PTHR11011">
    <property type="entry name" value="MALE STERILITY PROTEIN 2-RELATED"/>
    <property type="match status" value="1"/>
</dbReference>
<evidence type="ECO:0000259" key="1">
    <source>
        <dbReference type="Pfam" id="PF07993"/>
    </source>
</evidence>
<evidence type="ECO:0000313" key="3">
    <source>
        <dbReference type="Proteomes" id="UP000475545"/>
    </source>
</evidence>
<dbReference type="GO" id="GO:0080019">
    <property type="term" value="F:alcohol-forming very long-chain fatty acyl-CoA reductase activity"/>
    <property type="evidence" value="ECO:0007669"/>
    <property type="project" value="InterPro"/>
</dbReference>
<dbReference type="Gene3D" id="3.40.50.720">
    <property type="entry name" value="NAD(P)-binding Rossmann-like Domain"/>
    <property type="match status" value="1"/>
</dbReference>
<gene>
    <name evidence="2" type="ORF">GIY30_15660</name>
</gene>
<dbReference type="InterPro" id="IPR013120">
    <property type="entry name" value="FAR_NAD-bd"/>
</dbReference>
<dbReference type="Pfam" id="PF07993">
    <property type="entry name" value="NAD_binding_4"/>
    <property type="match status" value="1"/>
</dbReference>
<dbReference type="AlphaFoldDB" id="A0A6L7GWA3"/>